<dbReference type="Proteomes" id="UP001334084">
    <property type="component" value="Chromosome 3"/>
</dbReference>
<sequence>MNRLRNLKLISEYLEIKKHGFMKNEHSFNIFLEIFKKYKILDDSEAMKIVLENVDSEKFIVKNMCIRMYEIIFKRGEVINIENKEYKDDSMFLFLCIVEKYKEHDLRQIKCEGNNQLIKAKLNELRNIKY</sequence>
<name>A0AAX4JAW3_9MICR</name>
<keyword evidence="2" id="KW-1185">Reference proteome</keyword>
<proteinExistence type="predicted"/>
<dbReference type="RefSeq" id="XP_065329143.1">
    <property type="nucleotide sequence ID" value="XM_065473071.1"/>
</dbReference>
<evidence type="ECO:0000313" key="1">
    <source>
        <dbReference type="EMBL" id="WUR02998.1"/>
    </source>
</evidence>
<reference evidence="1" key="1">
    <citation type="journal article" date="2024" name="BMC Genomics">
        <title>Functional annotation of a divergent genome using sequence and structure-based similarity.</title>
        <authorList>
            <person name="Svedberg D."/>
            <person name="Winiger R.R."/>
            <person name="Berg A."/>
            <person name="Sharma H."/>
            <person name="Tellgren-Roth C."/>
            <person name="Debrunner-Vossbrinck B.A."/>
            <person name="Vossbrinck C.R."/>
            <person name="Barandun J."/>
        </authorList>
    </citation>
    <scope>NUCLEOTIDE SEQUENCE</scope>
    <source>
        <strain evidence="1">Illinois isolate</strain>
    </source>
</reference>
<dbReference type="GeneID" id="90540806"/>
<organism evidence="1 2">
    <name type="scientific">Vairimorpha necatrix</name>
    <dbReference type="NCBI Taxonomy" id="6039"/>
    <lineage>
        <taxon>Eukaryota</taxon>
        <taxon>Fungi</taxon>
        <taxon>Fungi incertae sedis</taxon>
        <taxon>Microsporidia</taxon>
        <taxon>Nosematidae</taxon>
        <taxon>Vairimorpha</taxon>
    </lineage>
</organism>
<evidence type="ECO:0000313" key="2">
    <source>
        <dbReference type="Proteomes" id="UP001334084"/>
    </source>
</evidence>
<dbReference type="EMBL" id="CP142728">
    <property type="protein sequence ID" value="WUR02998.1"/>
    <property type="molecule type" value="Genomic_DNA"/>
</dbReference>
<protein>
    <submittedName>
        <fullName evidence="1">Uncharacterized protein</fullName>
    </submittedName>
</protein>
<accession>A0AAX4JAW3</accession>
<dbReference type="AlphaFoldDB" id="A0AAX4JAW3"/>
<gene>
    <name evidence="1" type="ORF">VNE69_03210</name>
</gene>